<proteinExistence type="predicted"/>
<comment type="caution">
    <text evidence="1">The sequence shown here is derived from an EMBL/GenBank/DDBJ whole genome shotgun (WGS) entry which is preliminary data.</text>
</comment>
<reference evidence="1 2" key="1">
    <citation type="submission" date="2022-01" db="EMBL/GenBank/DDBJ databases">
        <title>Flavihumibacter sp. nov., isolated from sediment of a river.</title>
        <authorList>
            <person name="Liu H."/>
        </authorList>
    </citation>
    <scope>NUCLEOTIDE SEQUENCE [LARGE SCALE GENOMIC DNA]</scope>
    <source>
        <strain evidence="1 2">RY-1</strain>
    </source>
</reference>
<name>A0ABS9BI03_9BACT</name>
<evidence type="ECO:0000313" key="2">
    <source>
        <dbReference type="Proteomes" id="UP001200145"/>
    </source>
</evidence>
<dbReference type="RefSeq" id="WP_234866173.1">
    <property type="nucleotide sequence ID" value="NZ_JAKEVY010000003.1"/>
</dbReference>
<accession>A0ABS9BI03</accession>
<protein>
    <recommendedName>
        <fullName evidence="3">EcsC family protein</fullName>
    </recommendedName>
</protein>
<evidence type="ECO:0008006" key="3">
    <source>
        <dbReference type="Google" id="ProtNLM"/>
    </source>
</evidence>
<dbReference type="EMBL" id="JAKEVY010000003">
    <property type="protein sequence ID" value="MCF1715217.1"/>
    <property type="molecule type" value="Genomic_DNA"/>
</dbReference>
<sequence length="130" mass="14324">MINPIRNHDDLLAEKARLKSLLLVQKNQLRRSWEGIEEELEPATKLLGSLSLFSSKKSDNPLLKLGMDLGIDMVMRKTLFRQAGFLTRLGAPILVRNLVSNLLDNKGAGLLAGIKSIFKGKKENATAVAS</sequence>
<evidence type="ECO:0000313" key="1">
    <source>
        <dbReference type="EMBL" id="MCF1715217.1"/>
    </source>
</evidence>
<dbReference type="Proteomes" id="UP001200145">
    <property type="component" value="Unassembled WGS sequence"/>
</dbReference>
<keyword evidence="2" id="KW-1185">Reference proteome</keyword>
<organism evidence="1 2">
    <name type="scientific">Flavihumibacter fluminis</name>
    <dbReference type="NCBI Taxonomy" id="2909236"/>
    <lineage>
        <taxon>Bacteria</taxon>
        <taxon>Pseudomonadati</taxon>
        <taxon>Bacteroidota</taxon>
        <taxon>Chitinophagia</taxon>
        <taxon>Chitinophagales</taxon>
        <taxon>Chitinophagaceae</taxon>
        <taxon>Flavihumibacter</taxon>
    </lineage>
</organism>
<gene>
    <name evidence="1" type="ORF">L0U88_11325</name>
</gene>